<dbReference type="RefSeq" id="WP_064599431.1">
    <property type="nucleotide sequence ID" value="NZ_LYRP01000033.1"/>
</dbReference>
<evidence type="ECO:0000313" key="4">
    <source>
        <dbReference type="Proteomes" id="UP000078225"/>
    </source>
</evidence>
<evidence type="ECO:0000256" key="1">
    <source>
        <dbReference type="ARBA" id="ARBA00023231"/>
    </source>
</evidence>
<accession>A0A1B7L132</accession>
<feature type="domain" description="Dinitrogenase iron-molybdenum cofactor biosynthesis" evidence="2">
    <location>
        <begin position="10"/>
        <end position="96"/>
    </location>
</feature>
<gene>
    <name evidence="3" type="ORF">A9B99_11700</name>
</gene>
<dbReference type="EMBL" id="LYRP01000033">
    <property type="protein sequence ID" value="OAT76102.1"/>
    <property type="molecule type" value="Genomic_DNA"/>
</dbReference>
<protein>
    <recommendedName>
        <fullName evidence="2">Dinitrogenase iron-molybdenum cofactor biosynthesis domain-containing protein</fullName>
    </recommendedName>
</protein>
<dbReference type="Pfam" id="PF02579">
    <property type="entry name" value="Nitro_FeMo-Co"/>
    <property type="match status" value="1"/>
</dbReference>
<keyword evidence="1" id="KW-0535">Nitrogen fixation</keyword>
<dbReference type="Gene3D" id="3.30.420.130">
    <property type="entry name" value="Dinitrogenase iron-molybdenum cofactor biosynthesis domain"/>
    <property type="match status" value="1"/>
</dbReference>
<dbReference type="AlphaFoldDB" id="A0A1B7L132"/>
<proteinExistence type="predicted"/>
<evidence type="ECO:0000313" key="3">
    <source>
        <dbReference type="EMBL" id="OAT76102.1"/>
    </source>
</evidence>
<dbReference type="OrthoDB" id="6215304at2"/>
<dbReference type="InterPro" id="IPR036105">
    <property type="entry name" value="DiNase_FeMo-co_biosyn_sf"/>
</dbReference>
<sequence length="182" mass="19692">MTIAIPCLKGQLSPHFTKADSFALYTDQGEKLGEFTNPAFDESSCEAKRALFSTLQSKQVTCIVVRNIGQHMLGKLLDAGMRVLQATTRDIPATLALLVTNNAEMVQLTTAEQGRPSRHHGEHHGQCEQAQGHHGAGHACCHDQHAGKHHEQGAMNVTGIARSCCGGHQHNGGQCGRHHQHN</sequence>
<dbReference type="STRING" id="1691903.A9B99_11700"/>
<evidence type="ECO:0000259" key="2">
    <source>
        <dbReference type="Pfam" id="PF02579"/>
    </source>
</evidence>
<keyword evidence="4" id="KW-1185">Reference proteome</keyword>
<organism evidence="3 4">
    <name type="scientific">Mangrovibacter phragmitis</name>
    <dbReference type="NCBI Taxonomy" id="1691903"/>
    <lineage>
        <taxon>Bacteria</taxon>
        <taxon>Pseudomonadati</taxon>
        <taxon>Pseudomonadota</taxon>
        <taxon>Gammaproteobacteria</taxon>
        <taxon>Enterobacterales</taxon>
        <taxon>Enterobacteriaceae</taxon>
        <taxon>Mangrovibacter</taxon>
    </lineage>
</organism>
<comment type="caution">
    <text evidence="3">The sequence shown here is derived from an EMBL/GenBank/DDBJ whole genome shotgun (WGS) entry which is preliminary data.</text>
</comment>
<reference evidence="4" key="1">
    <citation type="submission" date="2016-05" db="EMBL/GenBank/DDBJ databases">
        <authorList>
            <person name="Behera P."/>
            <person name="Vaishampayan P."/>
            <person name="Singh N."/>
            <person name="Raina V."/>
            <person name="Suar M."/>
            <person name="Pattnaik A."/>
            <person name="Rastogi G."/>
        </authorList>
    </citation>
    <scope>NUCLEOTIDE SEQUENCE [LARGE SCALE GENOMIC DNA]</scope>
    <source>
        <strain evidence="4">MP23</strain>
    </source>
</reference>
<name>A0A1B7L132_9ENTR</name>
<dbReference type="InterPro" id="IPR003731">
    <property type="entry name" value="Di-Nase_FeMo-co_biosynth"/>
</dbReference>
<dbReference type="Proteomes" id="UP000078225">
    <property type="component" value="Unassembled WGS sequence"/>
</dbReference>
<dbReference type="SUPFAM" id="SSF53146">
    <property type="entry name" value="Nitrogenase accessory factor-like"/>
    <property type="match status" value="1"/>
</dbReference>